<proteinExistence type="predicted"/>
<gene>
    <name evidence="1" type="ORF">CSSPJE1EN1_LOCUS6660</name>
</gene>
<reference evidence="1" key="1">
    <citation type="submission" date="2024-02" db="EMBL/GenBank/DDBJ databases">
        <authorList>
            <consortium name="ELIXIR-Norway"/>
            <consortium name="Elixir Norway"/>
        </authorList>
    </citation>
    <scope>NUCLEOTIDE SEQUENCE</scope>
</reference>
<organism evidence="1 2">
    <name type="scientific">Sphagnum jensenii</name>
    <dbReference type="NCBI Taxonomy" id="128206"/>
    <lineage>
        <taxon>Eukaryota</taxon>
        <taxon>Viridiplantae</taxon>
        <taxon>Streptophyta</taxon>
        <taxon>Embryophyta</taxon>
        <taxon>Bryophyta</taxon>
        <taxon>Sphagnophytina</taxon>
        <taxon>Sphagnopsida</taxon>
        <taxon>Sphagnales</taxon>
        <taxon>Sphagnaceae</taxon>
        <taxon>Sphagnum</taxon>
    </lineage>
</organism>
<name>A0ABP0W3Y4_9BRYO</name>
<evidence type="ECO:0000313" key="2">
    <source>
        <dbReference type="Proteomes" id="UP001497444"/>
    </source>
</evidence>
<sequence>MQQRCEGFRMTNLYSQPVTAVYSHHFCASRLTMMYDNSLSSIDEVSDVYSHAGGRLLMSFCVFHNCISIPFIEGDSFQPVAYSF</sequence>
<accession>A0ABP0W3Y4</accession>
<dbReference type="EMBL" id="OZ020108">
    <property type="protein sequence ID" value="CAK9261182.1"/>
    <property type="molecule type" value="Genomic_DNA"/>
</dbReference>
<keyword evidence="2" id="KW-1185">Reference proteome</keyword>
<protein>
    <submittedName>
        <fullName evidence="1">Uncharacterized protein</fullName>
    </submittedName>
</protein>
<evidence type="ECO:0000313" key="1">
    <source>
        <dbReference type="EMBL" id="CAK9261182.1"/>
    </source>
</evidence>
<dbReference type="Proteomes" id="UP001497444">
    <property type="component" value="Chromosome 13"/>
</dbReference>